<reference evidence="2 3" key="1">
    <citation type="submission" date="2019-09" db="EMBL/GenBank/DDBJ databases">
        <title>Characterisation of the sponge microbiome using genome-centric metagenomics.</title>
        <authorList>
            <person name="Engelberts J.P."/>
            <person name="Robbins S.J."/>
            <person name="De Goeij J.M."/>
            <person name="Aranda M."/>
            <person name="Bell S.C."/>
            <person name="Webster N.S."/>
        </authorList>
    </citation>
    <scope>NUCLEOTIDE SEQUENCE [LARGE SCALE GENOMIC DNA]</scope>
    <source>
        <strain evidence="2">SB0662_bin_43</strain>
    </source>
</reference>
<dbReference type="GO" id="GO:0004540">
    <property type="term" value="F:RNA nuclease activity"/>
    <property type="evidence" value="ECO:0007669"/>
    <property type="project" value="InterPro"/>
</dbReference>
<dbReference type="Gene3D" id="3.40.50.1010">
    <property type="entry name" value="5'-nuclease"/>
    <property type="match status" value="1"/>
</dbReference>
<evidence type="ECO:0000259" key="1">
    <source>
        <dbReference type="Pfam" id="PF01936"/>
    </source>
</evidence>
<name>A0A845DB72_9BACT</name>
<proteinExistence type="predicted"/>
<dbReference type="InterPro" id="IPR047140">
    <property type="entry name" value="LabA"/>
</dbReference>
<gene>
    <name evidence="2" type="ORF">F4X82_03725</name>
</gene>
<dbReference type="PANTHER" id="PTHR35458:SF8">
    <property type="entry name" value="SLR0650 PROTEIN"/>
    <property type="match status" value="1"/>
</dbReference>
<protein>
    <submittedName>
        <fullName evidence="2">NYN domain-containing protein</fullName>
    </submittedName>
</protein>
<feature type="domain" description="NYN" evidence="1">
    <location>
        <begin position="5"/>
        <end position="134"/>
    </location>
</feature>
<evidence type="ECO:0000313" key="3">
    <source>
        <dbReference type="Proteomes" id="UP000449092"/>
    </source>
</evidence>
<dbReference type="Pfam" id="PF01936">
    <property type="entry name" value="NYN"/>
    <property type="match status" value="1"/>
</dbReference>
<accession>A0A845DB72</accession>
<dbReference type="AlphaFoldDB" id="A0A845DB72"/>
<sequence length="161" mass="19147">MNIAFIDEQNLYYGTQKYGWRVDYKKFRIYLRDKYNIEEVYCFFGYVKAGKTDLYNTLQQIGYILQFKDHNEKMLSPKKGNIDVDLVFSVMKALLKRSDIEKIFIVSGDGDYYKLVNFLIDENKFGKILFPNKNKSSLYKSIGDRYAMHLSTIKHKIERLN</sequence>
<dbReference type="PANTHER" id="PTHR35458">
    <property type="entry name" value="SLR0755 PROTEIN"/>
    <property type="match status" value="1"/>
</dbReference>
<dbReference type="EMBL" id="VXOY01000032">
    <property type="protein sequence ID" value="MYE38597.1"/>
    <property type="molecule type" value="Genomic_DNA"/>
</dbReference>
<evidence type="ECO:0000313" key="2">
    <source>
        <dbReference type="EMBL" id="MYE38597.1"/>
    </source>
</evidence>
<organism evidence="2 3">
    <name type="scientific">Candidatus Spechtbacteria bacterium SB0662_bin_43</name>
    <dbReference type="NCBI Taxonomy" id="2604897"/>
    <lineage>
        <taxon>Bacteria</taxon>
        <taxon>Candidatus Spechtiibacteriota</taxon>
    </lineage>
</organism>
<dbReference type="Proteomes" id="UP000449092">
    <property type="component" value="Unassembled WGS sequence"/>
</dbReference>
<comment type="caution">
    <text evidence="2">The sequence shown here is derived from an EMBL/GenBank/DDBJ whole genome shotgun (WGS) entry which is preliminary data.</text>
</comment>
<dbReference type="InterPro" id="IPR021139">
    <property type="entry name" value="NYN"/>
</dbReference>